<protein>
    <submittedName>
        <fullName evidence="1">Ferritin-like domain-containing protein</fullName>
    </submittedName>
</protein>
<dbReference type="Pfam" id="PF13668">
    <property type="entry name" value="Ferritin_2"/>
    <property type="match status" value="1"/>
</dbReference>
<dbReference type="RefSeq" id="WP_123280233.1">
    <property type="nucleotide sequence ID" value="NZ_RJTU01000008.1"/>
</dbReference>
<name>A0A3N0XCY9_9FLAO</name>
<evidence type="ECO:0000313" key="1">
    <source>
        <dbReference type="EMBL" id="ROI14965.1"/>
    </source>
</evidence>
<dbReference type="Proteomes" id="UP000267623">
    <property type="component" value="Unassembled WGS sequence"/>
</dbReference>
<dbReference type="CDD" id="cd00657">
    <property type="entry name" value="Ferritin_like"/>
    <property type="match status" value="1"/>
</dbReference>
<dbReference type="AlphaFoldDB" id="A0A3N0XCY9"/>
<dbReference type="EMBL" id="RJTU01000008">
    <property type="protein sequence ID" value="ROI14965.1"/>
    <property type="molecule type" value="Genomic_DNA"/>
</dbReference>
<dbReference type="SUPFAM" id="SSF47240">
    <property type="entry name" value="Ferritin-like"/>
    <property type="match status" value="1"/>
</dbReference>
<gene>
    <name evidence="1" type="ORF">EGH73_00785</name>
</gene>
<proteinExistence type="predicted"/>
<accession>A0A3N0XCY9</accession>
<comment type="caution">
    <text evidence="1">The sequence shown here is derived from an EMBL/GenBank/DDBJ whole genome shotgun (WGS) entry which is preliminary data.</text>
</comment>
<reference evidence="2" key="1">
    <citation type="submission" date="2018-11" db="EMBL/GenBank/DDBJ databases">
        <title>Proposal to divide the Flavobacteriaceae and reorganize its genera based on Amino Acid Identity values calculated from whole genome sequences.</title>
        <authorList>
            <person name="Nicholson A.C."/>
            <person name="Gulvik C.A."/>
            <person name="Whitney A.M."/>
            <person name="Humrighouse B.W."/>
            <person name="Bell M."/>
            <person name="Holmes B."/>
            <person name="Steigerwalt A."/>
            <person name="Villarma A."/>
            <person name="Sheth M."/>
            <person name="Batra D."/>
            <person name="Pryor J."/>
            <person name="Bernardet J.-F."/>
            <person name="Hugo C."/>
            <person name="Kampfer P."/>
            <person name="Newman J."/>
            <person name="Mcquiston J."/>
        </authorList>
    </citation>
    <scope>NUCLEOTIDE SEQUENCE [LARGE SCALE GENOMIC DNA]</scope>
    <source>
        <strain evidence="2">DSM 22165</strain>
    </source>
</reference>
<dbReference type="InterPro" id="IPR009078">
    <property type="entry name" value="Ferritin-like_SF"/>
</dbReference>
<evidence type="ECO:0000313" key="2">
    <source>
        <dbReference type="Proteomes" id="UP000267623"/>
    </source>
</evidence>
<sequence length="272" mass="28921">MNILKLLDKLSDDKFFTKEASRLETITNLTSFGKKAAVAAVPLGLGAMMTTSVKAETTSNTTASSAVFKDALTDALQLALVLEYLEDEYYRMGLSKANLIPSADRTVFMQISKHETAHVAFLKSALTSLGQTPGAKPTFDFTAKGNFSPFTDYNQFLTLAQAFEDTGVRAYKGQAGNVMSNKDVLTAALQIHSVEARHASQVRRMRANKGWIELSNGGNMPSATNAVYAGEENTNQAGFNTANAFGAAAGSAAYDEVLSGSDAAAIASLFIA</sequence>
<organism evidence="1 2">
    <name type="scientific">Epilithonimonas hominis</name>
    <dbReference type="NCBI Taxonomy" id="420404"/>
    <lineage>
        <taxon>Bacteria</taxon>
        <taxon>Pseudomonadati</taxon>
        <taxon>Bacteroidota</taxon>
        <taxon>Flavobacteriia</taxon>
        <taxon>Flavobacteriales</taxon>
        <taxon>Weeksellaceae</taxon>
        <taxon>Chryseobacterium group</taxon>
        <taxon>Epilithonimonas</taxon>
    </lineage>
</organism>